<dbReference type="STRING" id="414778.BCM40_03995"/>
<dbReference type="InterPro" id="IPR003856">
    <property type="entry name" value="LPS_length_determ_N"/>
</dbReference>
<feature type="domain" description="Polysaccharide chain length determinant N-terminal" evidence="8">
    <location>
        <begin position="3"/>
        <end position="93"/>
    </location>
</feature>
<dbReference type="AlphaFoldDB" id="A0A1C7EFX1"/>
<comment type="similarity">
    <text evidence="2">Belongs to the CpsC/CapA family.</text>
</comment>
<accession>A0A1C7EFX1</accession>
<evidence type="ECO:0000313" key="9">
    <source>
        <dbReference type="EMBL" id="ANU22566.1"/>
    </source>
</evidence>
<dbReference type="InterPro" id="IPR050445">
    <property type="entry name" value="Bact_polysacc_biosynth/exp"/>
</dbReference>
<evidence type="ECO:0000256" key="1">
    <source>
        <dbReference type="ARBA" id="ARBA00004651"/>
    </source>
</evidence>
<dbReference type="PANTHER" id="PTHR32309">
    <property type="entry name" value="TYROSINE-PROTEIN KINASE"/>
    <property type="match status" value="1"/>
</dbReference>
<keyword evidence="5 7" id="KW-1133">Transmembrane helix</keyword>
<keyword evidence="6 7" id="KW-0472">Membrane</keyword>
<keyword evidence="4 7" id="KW-0812">Transmembrane</keyword>
<dbReference type="Proteomes" id="UP000092495">
    <property type="component" value="Chromosome"/>
</dbReference>
<evidence type="ECO:0000256" key="5">
    <source>
        <dbReference type="ARBA" id="ARBA00022989"/>
    </source>
</evidence>
<proteinExistence type="inferred from homology"/>
<reference evidence="9" key="1">
    <citation type="submission" date="2016-10" db="EMBL/GenBank/DDBJ databases">
        <authorList>
            <person name="See-Too W.S."/>
        </authorList>
    </citation>
    <scope>NUCLEOTIDE SEQUENCE</scope>
    <source>
        <strain evidence="9">DSM 22276</strain>
    </source>
</reference>
<sequence length="244" mass="27122">MIETISLREIYSILKNKVRLILAITIAIMVITALISYYVLTPIYQTSTQLLISQKQSETTIDSQSIDIDLQLVGTYSEIIKSPIILDQVVSQLELDMTYQEIKEKVHVDFAENSQLLNIFVTDPDPAVAVGIANKVAEVFETEIMELMNIDNVSILSPAVVLESQTPVSPNPPLNILLSAIVGLVIGATIAMILRYLDTTIRVEEDVTDVLGLPVLGAISPMNDEEDIPVNEPIAFKRREEQEW</sequence>
<evidence type="ECO:0000256" key="6">
    <source>
        <dbReference type="ARBA" id="ARBA00023136"/>
    </source>
</evidence>
<evidence type="ECO:0000256" key="4">
    <source>
        <dbReference type="ARBA" id="ARBA00022692"/>
    </source>
</evidence>
<dbReference type="RefSeq" id="WP_065525670.1">
    <property type="nucleotide sequence ID" value="NZ_CP016543.2"/>
</dbReference>
<evidence type="ECO:0000256" key="3">
    <source>
        <dbReference type="ARBA" id="ARBA00022475"/>
    </source>
</evidence>
<dbReference type="KEGG" id="pdg:BCM40_03995"/>
<name>A0A1C7EFX1_9BACL</name>
<evidence type="ECO:0000313" key="10">
    <source>
        <dbReference type="Proteomes" id="UP000092495"/>
    </source>
</evidence>
<evidence type="ECO:0000256" key="7">
    <source>
        <dbReference type="SAM" id="Phobius"/>
    </source>
</evidence>
<gene>
    <name evidence="9" type="ORF">BCM40_03995</name>
</gene>
<feature type="transmembrane region" description="Helical" evidence="7">
    <location>
        <begin position="20"/>
        <end position="40"/>
    </location>
</feature>
<keyword evidence="3" id="KW-1003">Cell membrane</keyword>
<dbReference type="GO" id="GO:0004713">
    <property type="term" value="F:protein tyrosine kinase activity"/>
    <property type="evidence" value="ECO:0007669"/>
    <property type="project" value="TreeGrafter"/>
</dbReference>
<dbReference type="Pfam" id="PF02706">
    <property type="entry name" value="Wzz"/>
    <property type="match status" value="1"/>
</dbReference>
<comment type="subcellular location">
    <subcellularLocation>
        <location evidence="1">Cell membrane</location>
        <topology evidence="1">Multi-pass membrane protein</topology>
    </subcellularLocation>
</comment>
<feature type="transmembrane region" description="Helical" evidence="7">
    <location>
        <begin position="176"/>
        <end position="197"/>
    </location>
</feature>
<dbReference type="PANTHER" id="PTHR32309:SF13">
    <property type="entry name" value="FERRIC ENTEROBACTIN TRANSPORT PROTEIN FEPE"/>
    <property type="match status" value="1"/>
</dbReference>
<dbReference type="EMBL" id="CP016543">
    <property type="protein sequence ID" value="ANU22566.1"/>
    <property type="molecule type" value="Genomic_DNA"/>
</dbReference>
<organism evidence="9 10">
    <name type="scientific">Planococcus donghaensis</name>
    <dbReference type="NCBI Taxonomy" id="414778"/>
    <lineage>
        <taxon>Bacteria</taxon>
        <taxon>Bacillati</taxon>
        <taxon>Bacillota</taxon>
        <taxon>Bacilli</taxon>
        <taxon>Bacillales</taxon>
        <taxon>Caryophanaceae</taxon>
        <taxon>Planococcus</taxon>
    </lineage>
</organism>
<keyword evidence="10" id="KW-1185">Reference proteome</keyword>
<protein>
    <submittedName>
        <fullName evidence="9">Capsular biosynthesis protein</fullName>
    </submittedName>
</protein>
<evidence type="ECO:0000259" key="8">
    <source>
        <dbReference type="Pfam" id="PF02706"/>
    </source>
</evidence>
<dbReference type="GO" id="GO:0005886">
    <property type="term" value="C:plasma membrane"/>
    <property type="evidence" value="ECO:0007669"/>
    <property type="project" value="UniProtKB-SubCell"/>
</dbReference>
<dbReference type="OrthoDB" id="2360475at2"/>
<evidence type="ECO:0000256" key="2">
    <source>
        <dbReference type="ARBA" id="ARBA00006683"/>
    </source>
</evidence>